<dbReference type="PANTHER" id="PTHR43429">
    <property type="entry name" value="PYRIDINE NUCLEOTIDE-DISULFIDE OXIDOREDUCTASE DOMAIN-CONTAINING"/>
    <property type="match status" value="1"/>
</dbReference>
<dbReference type="InterPro" id="IPR001763">
    <property type="entry name" value="Rhodanese-like_dom"/>
</dbReference>
<dbReference type="CDD" id="cd00158">
    <property type="entry name" value="RHOD"/>
    <property type="match status" value="1"/>
</dbReference>
<sequence length="565" mass="62521">MSNRILVIGGVAGGASAAARARRLDESAEIIIFERGPHVSFSNCSLPFYLSGIVEDVDSLVLMDPETFKSQYNIEVRVNNEVTKINRDKKTIVVKDLATGREYEEAYDKLVLSPGASPILPNSIEGVHNKNVFTVRNVVDIDNLSRYIKENNIKDVAVIGGGFIGLEVAENLRLAGIDISLVEALNQVMAPFDYDMVQILHKEIMDQGVDLILEDGVKKIGEDYIELQSGRRVKAEAIVMAIGVRPETQLAREAGLEIGETGGIKVDHNYRTSDEDIYAVGDAIEVYNRLTHKPSRLALAGPAQRQARAAADHMYNMPVRNNGVIGSSVIRVFNMNAACTGLNEKQAKQAGISYDFVYVIPGDKVGLMPNSNPMHFKLLFEVPTGKILGAQAIGKGAVDKRIDVIATLIAMDGTLEDLKELELCYSPMFGTAKDVVNHAALVGLNILNGVFKQVPVTKVRELVESNAYIIDVREKHEYEKGHLINAVNIPLSELRQRVDEIPKDRPVYLHCRSSQRSYNAIMALQHMGFDNLYNISGSFLGISYYEYFNDQVSGRNKILTNYNFE</sequence>
<organism evidence="8 9">
    <name type="scientific">Lutispora thermophila DSM 19022</name>
    <dbReference type="NCBI Taxonomy" id="1122184"/>
    <lineage>
        <taxon>Bacteria</taxon>
        <taxon>Bacillati</taxon>
        <taxon>Bacillota</taxon>
        <taxon>Clostridia</taxon>
        <taxon>Lutisporales</taxon>
        <taxon>Lutisporaceae</taxon>
        <taxon>Lutispora</taxon>
    </lineage>
</organism>
<comment type="similarity">
    <text evidence="2">Belongs to the class-III pyridine nucleotide-disulfide oxidoreductase family.</text>
</comment>
<dbReference type="SUPFAM" id="SSF55424">
    <property type="entry name" value="FAD/NAD-linked reductases, dimerisation (C-terminal) domain"/>
    <property type="match status" value="1"/>
</dbReference>
<feature type="domain" description="Rhodanese" evidence="7">
    <location>
        <begin position="463"/>
        <end position="547"/>
    </location>
</feature>
<dbReference type="SUPFAM" id="SSF51905">
    <property type="entry name" value="FAD/NAD(P)-binding domain"/>
    <property type="match status" value="2"/>
</dbReference>
<dbReference type="Gene3D" id="3.50.50.60">
    <property type="entry name" value="FAD/NAD(P)-binding domain"/>
    <property type="match status" value="2"/>
</dbReference>
<comment type="cofactor">
    <cofactor evidence="1">
        <name>FAD</name>
        <dbReference type="ChEBI" id="CHEBI:57692"/>
    </cofactor>
</comment>
<evidence type="ECO:0000256" key="5">
    <source>
        <dbReference type="ARBA" id="ARBA00023002"/>
    </source>
</evidence>
<keyword evidence="6" id="KW-0676">Redox-active center</keyword>
<dbReference type="InterPro" id="IPR023753">
    <property type="entry name" value="FAD/NAD-binding_dom"/>
</dbReference>
<evidence type="ECO:0000256" key="2">
    <source>
        <dbReference type="ARBA" id="ARBA00009130"/>
    </source>
</evidence>
<reference evidence="8 9" key="1">
    <citation type="submission" date="2016-11" db="EMBL/GenBank/DDBJ databases">
        <authorList>
            <person name="Jaros S."/>
            <person name="Januszkiewicz K."/>
            <person name="Wedrychowicz H."/>
        </authorList>
    </citation>
    <scope>NUCLEOTIDE SEQUENCE [LARGE SCALE GENOMIC DNA]</scope>
    <source>
        <strain evidence="8 9">DSM 19022</strain>
    </source>
</reference>
<dbReference type="InterPro" id="IPR016156">
    <property type="entry name" value="FAD/NAD-linked_Rdtase_dimer_sf"/>
</dbReference>
<dbReference type="PRINTS" id="PR00368">
    <property type="entry name" value="FADPNR"/>
</dbReference>
<dbReference type="Pfam" id="PF02852">
    <property type="entry name" value="Pyr_redox_dim"/>
    <property type="match status" value="1"/>
</dbReference>
<keyword evidence="4" id="KW-0274">FAD</keyword>
<dbReference type="InterPro" id="IPR036873">
    <property type="entry name" value="Rhodanese-like_dom_sf"/>
</dbReference>
<keyword evidence="9" id="KW-1185">Reference proteome</keyword>
<name>A0A1M6HFJ9_9FIRM</name>
<evidence type="ECO:0000313" key="9">
    <source>
        <dbReference type="Proteomes" id="UP000184442"/>
    </source>
</evidence>
<proteinExistence type="inferred from homology"/>
<dbReference type="OrthoDB" id="9802028at2"/>
<evidence type="ECO:0000259" key="7">
    <source>
        <dbReference type="PROSITE" id="PS50206"/>
    </source>
</evidence>
<dbReference type="Pfam" id="PF00581">
    <property type="entry name" value="Rhodanese"/>
    <property type="match status" value="1"/>
</dbReference>
<dbReference type="AlphaFoldDB" id="A0A1M6HFJ9"/>
<accession>A0A1M6HFJ9</accession>
<dbReference type="Pfam" id="PF07992">
    <property type="entry name" value="Pyr_redox_2"/>
    <property type="match status" value="1"/>
</dbReference>
<dbReference type="InterPro" id="IPR036188">
    <property type="entry name" value="FAD/NAD-bd_sf"/>
</dbReference>
<dbReference type="EMBL" id="FQZS01000020">
    <property type="protein sequence ID" value="SHJ20980.1"/>
    <property type="molecule type" value="Genomic_DNA"/>
</dbReference>
<keyword evidence="3" id="KW-0285">Flavoprotein</keyword>
<dbReference type="Proteomes" id="UP000184442">
    <property type="component" value="Unassembled WGS sequence"/>
</dbReference>
<dbReference type="STRING" id="1122184.SAMN02745176_02792"/>
<dbReference type="SMART" id="SM00450">
    <property type="entry name" value="RHOD"/>
    <property type="match status" value="1"/>
</dbReference>
<dbReference type="PRINTS" id="PR00411">
    <property type="entry name" value="PNDRDTASEI"/>
</dbReference>
<dbReference type="SUPFAM" id="SSF52821">
    <property type="entry name" value="Rhodanese/Cell cycle control phosphatase"/>
    <property type="match status" value="1"/>
</dbReference>
<protein>
    <submittedName>
        <fullName evidence="8">NADPH-dependent 2,4-dienoyl-CoA reductase, sulfur reductase</fullName>
    </submittedName>
</protein>
<evidence type="ECO:0000313" key="8">
    <source>
        <dbReference type="EMBL" id="SHJ20980.1"/>
    </source>
</evidence>
<dbReference type="GO" id="GO:0016491">
    <property type="term" value="F:oxidoreductase activity"/>
    <property type="evidence" value="ECO:0007669"/>
    <property type="project" value="UniProtKB-KW"/>
</dbReference>
<gene>
    <name evidence="8" type="ORF">SAMN02745176_02792</name>
</gene>
<dbReference type="RefSeq" id="WP_073026783.1">
    <property type="nucleotide sequence ID" value="NZ_FQZS01000020.1"/>
</dbReference>
<dbReference type="InterPro" id="IPR050260">
    <property type="entry name" value="FAD-bd_OxRdtase"/>
</dbReference>
<evidence type="ECO:0000256" key="3">
    <source>
        <dbReference type="ARBA" id="ARBA00022630"/>
    </source>
</evidence>
<evidence type="ECO:0000256" key="6">
    <source>
        <dbReference type="ARBA" id="ARBA00023284"/>
    </source>
</evidence>
<evidence type="ECO:0000256" key="4">
    <source>
        <dbReference type="ARBA" id="ARBA00022827"/>
    </source>
</evidence>
<dbReference type="PANTHER" id="PTHR43429:SF1">
    <property type="entry name" value="NAD(P)H SULFUR OXIDOREDUCTASE (COA-DEPENDENT)"/>
    <property type="match status" value="1"/>
</dbReference>
<dbReference type="PROSITE" id="PS50206">
    <property type="entry name" value="RHODANESE_3"/>
    <property type="match status" value="1"/>
</dbReference>
<evidence type="ECO:0000256" key="1">
    <source>
        <dbReference type="ARBA" id="ARBA00001974"/>
    </source>
</evidence>
<dbReference type="InterPro" id="IPR004099">
    <property type="entry name" value="Pyr_nucl-diS_OxRdtase_dimer"/>
</dbReference>
<keyword evidence="5" id="KW-0560">Oxidoreductase</keyword>
<dbReference type="Gene3D" id="3.40.250.10">
    <property type="entry name" value="Rhodanese-like domain"/>
    <property type="match status" value="1"/>
</dbReference>